<proteinExistence type="predicted"/>
<evidence type="ECO:0000256" key="1">
    <source>
        <dbReference type="ARBA" id="ARBA00022574"/>
    </source>
</evidence>
<dbReference type="InterPro" id="IPR019775">
    <property type="entry name" value="WD40_repeat_CS"/>
</dbReference>
<dbReference type="SMART" id="SM00320">
    <property type="entry name" value="WD40"/>
    <property type="match status" value="4"/>
</dbReference>
<dbReference type="Gene3D" id="2.130.10.10">
    <property type="entry name" value="YVTN repeat-like/Quinoprotein amine dehydrogenase"/>
    <property type="match status" value="1"/>
</dbReference>
<dbReference type="PROSITE" id="PS50082">
    <property type="entry name" value="WD_REPEATS_2"/>
    <property type="match status" value="2"/>
</dbReference>
<dbReference type="Pfam" id="PF00400">
    <property type="entry name" value="WD40"/>
    <property type="match status" value="4"/>
</dbReference>
<dbReference type="SUPFAM" id="SSF50978">
    <property type="entry name" value="WD40 repeat-like"/>
    <property type="match status" value="1"/>
</dbReference>
<evidence type="ECO:0000313" key="4">
    <source>
        <dbReference type="EMBL" id="KAK5629746.1"/>
    </source>
</evidence>
<reference evidence="4 5" key="1">
    <citation type="submission" date="2023-10" db="EMBL/GenBank/DDBJ databases">
        <title>Draft genome sequence of Xylaria bambusicola isolate GMP-LS, the root and basal stem rot pathogen of sugarcane in Indonesia.</title>
        <authorList>
            <person name="Selvaraj P."/>
            <person name="Muralishankar V."/>
            <person name="Muruganantham S."/>
            <person name="Sp S."/>
            <person name="Haryani S."/>
            <person name="Lau K.J.X."/>
            <person name="Naqvi N.I."/>
        </authorList>
    </citation>
    <scope>NUCLEOTIDE SEQUENCE [LARGE SCALE GENOMIC DNA]</scope>
    <source>
        <strain evidence="4">GMP-LS</strain>
    </source>
</reference>
<evidence type="ECO:0000256" key="3">
    <source>
        <dbReference type="PROSITE-ProRule" id="PRU00221"/>
    </source>
</evidence>
<comment type="caution">
    <text evidence="4">The sequence shown here is derived from an EMBL/GenBank/DDBJ whole genome shotgun (WGS) entry which is preliminary data.</text>
</comment>
<dbReference type="InterPro" id="IPR020472">
    <property type="entry name" value="WD40_PAC1"/>
</dbReference>
<dbReference type="InterPro" id="IPR001680">
    <property type="entry name" value="WD40_rpt"/>
</dbReference>
<dbReference type="PANTHER" id="PTHR10971">
    <property type="entry name" value="MRNA EXPORT FACTOR AND BUB3"/>
    <property type="match status" value="1"/>
</dbReference>
<protein>
    <submittedName>
        <fullName evidence="4">Uncharacterized protein</fullName>
    </submittedName>
</protein>
<gene>
    <name evidence="4" type="ORF">RRF57_005461</name>
</gene>
<evidence type="ECO:0000256" key="2">
    <source>
        <dbReference type="ARBA" id="ARBA00022737"/>
    </source>
</evidence>
<feature type="repeat" description="WD" evidence="3">
    <location>
        <begin position="99"/>
        <end position="137"/>
    </location>
</feature>
<dbReference type="InterPro" id="IPR015943">
    <property type="entry name" value="WD40/YVTN_repeat-like_dom_sf"/>
</dbReference>
<evidence type="ECO:0000313" key="5">
    <source>
        <dbReference type="Proteomes" id="UP001305414"/>
    </source>
</evidence>
<dbReference type="PROSITE" id="PS00678">
    <property type="entry name" value="WD_REPEATS_1"/>
    <property type="match status" value="1"/>
</dbReference>
<dbReference type="PROSITE" id="PS50294">
    <property type="entry name" value="WD_REPEATS_REGION"/>
    <property type="match status" value="1"/>
</dbReference>
<dbReference type="Proteomes" id="UP001305414">
    <property type="component" value="Unassembled WGS sequence"/>
</dbReference>
<keyword evidence="1 3" id="KW-0853">WD repeat</keyword>
<dbReference type="PRINTS" id="PR00320">
    <property type="entry name" value="GPROTEINBRPT"/>
</dbReference>
<dbReference type="AlphaFoldDB" id="A0AAN7UNM7"/>
<keyword evidence="5" id="KW-1185">Reference proteome</keyword>
<sequence length="366" mass="39645">MGALGSLNSDIALPSEGEDTIQCLSWSPSTNHLAAASWDHKVRIYDIASSRSARGVAALVAEAPVFSCDWAKDGETVVAGGADKMIRILDASTGQQHVLGSHAAPVRDVRFAAVPGANGPIVVSGSWDKTVKFWDVRERPGNAVATLQCGERVYSLDTKANLLVFATAANLIYLVDLKKPTAFLKTVPTPLKHQTKVVTAFPDGKGWATAGIEGRCGINAVEEANEKKVNFTFRCHRETTGEKIKNTDVFAINDVKFHPLYTTTFLTAGSDGTFCFWDRVAHQRLRGYPPVIASPNITTDSGTPRPAITATSFNRDGSLFAYAIGYDWSRGCVGNTPRTETKIMLHDVTDDDAKPKRAGYLSDRIR</sequence>
<name>A0AAN7UNM7_9PEZI</name>
<dbReference type="InterPro" id="IPR036322">
    <property type="entry name" value="WD40_repeat_dom_sf"/>
</dbReference>
<accession>A0AAN7UNM7</accession>
<dbReference type="EMBL" id="JAWHQM010000012">
    <property type="protein sequence ID" value="KAK5629746.1"/>
    <property type="molecule type" value="Genomic_DNA"/>
</dbReference>
<feature type="repeat" description="WD" evidence="3">
    <location>
        <begin position="14"/>
        <end position="55"/>
    </location>
</feature>
<organism evidence="4 5">
    <name type="scientific">Xylaria bambusicola</name>
    <dbReference type="NCBI Taxonomy" id="326684"/>
    <lineage>
        <taxon>Eukaryota</taxon>
        <taxon>Fungi</taxon>
        <taxon>Dikarya</taxon>
        <taxon>Ascomycota</taxon>
        <taxon>Pezizomycotina</taxon>
        <taxon>Sordariomycetes</taxon>
        <taxon>Xylariomycetidae</taxon>
        <taxon>Xylariales</taxon>
        <taxon>Xylariaceae</taxon>
        <taxon>Xylaria</taxon>
    </lineage>
</organism>
<keyword evidence="2" id="KW-0677">Repeat</keyword>